<organism evidence="3 4">
    <name type="scientific">Electrophorus voltai</name>
    <dbReference type="NCBI Taxonomy" id="2609070"/>
    <lineage>
        <taxon>Eukaryota</taxon>
        <taxon>Metazoa</taxon>
        <taxon>Chordata</taxon>
        <taxon>Craniata</taxon>
        <taxon>Vertebrata</taxon>
        <taxon>Euteleostomi</taxon>
        <taxon>Actinopterygii</taxon>
        <taxon>Neopterygii</taxon>
        <taxon>Teleostei</taxon>
        <taxon>Ostariophysi</taxon>
        <taxon>Gymnotiformes</taxon>
        <taxon>Gymnotoidei</taxon>
        <taxon>Gymnotidae</taxon>
        <taxon>Electrophorus</taxon>
    </lineage>
</organism>
<accession>A0AAD8ZDL2</accession>
<dbReference type="AlphaFoldDB" id="A0AAD8ZDL2"/>
<sequence length="83" mass="9651">MPDELMEHFEGEINFLSGSESQSPSNWFAFSELIYSTCLYVAVVAIQDKDLGGERICERRQRNRDAARKSRKKQTERADQLHE</sequence>
<dbReference type="InterPro" id="IPR046347">
    <property type="entry name" value="bZIP_sf"/>
</dbReference>
<feature type="domain" description="BZIP" evidence="2">
    <location>
        <begin position="59"/>
        <end position="73"/>
    </location>
</feature>
<dbReference type="EMBL" id="JAROKS010000014">
    <property type="protein sequence ID" value="KAK1797077.1"/>
    <property type="molecule type" value="Genomic_DNA"/>
</dbReference>
<dbReference type="InterPro" id="IPR004827">
    <property type="entry name" value="bZIP"/>
</dbReference>
<protein>
    <recommendedName>
        <fullName evidence="2">BZIP domain-containing protein</fullName>
    </recommendedName>
</protein>
<proteinExistence type="predicted"/>
<evidence type="ECO:0000259" key="2">
    <source>
        <dbReference type="PROSITE" id="PS00036"/>
    </source>
</evidence>
<evidence type="ECO:0000313" key="4">
    <source>
        <dbReference type="Proteomes" id="UP001239994"/>
    </source>
</evidence>
<dbReference type="PROSITE" id="PS00036">
    <property type="entry name" value="BZIP_BASIC"/>
    <property type="match status" value="1"/>
</dbReference>
<gene>
    <name evidence="3" type="ORF">P4O66_008470</name>
</gene>
<reference evidence="3" key="1">
    <citation type="submission" date="2023-03" db="EMBL/GenBank/DDBJ databases">
        <title>Electrophorus voltai genome.</title>
        <authorList>
            <person name="Bian C."/>
        </authorList>
    </citation>
    <scope>NUCLEOTIDE SEQUENCE</scope>
    <source>
        <strain evidence="3">CB-2022</strain>
        <tissue evidence="3">Muscle</tissue>
    </source>
</reference>
<dbReference type="GO" id="GO:0003700">
    <property type="term" value="F:DNA-binding transcription factor activity"/>
    <property type="evidence" value="ECO:0007669"/>
    <property type="project" value="InterPro"/>
</dbReference>
<feature type="non-terminal residue" evidence="3">
    <location>
        <position position="1"/>
    </location>
</feature>
<name>A0AAD8ZDL2_9TELE</name>
<feature type="region of interest" description="Disordered" evidence="1">
    <location>
        <begin position="59"/>
        <end position="83"/>
    </location>
</feature>
<dbReference type="Gene3D" id="1.20.5.170">
    <property type="match status" value="1"/>
</dbReference>
<keyword evidence="4" id="KW-1185">Reference proteome</keyword>
<evidence type="ECO:0000313" key="3">
    <source>
        <dbReference type="EMBL" id="KAK1797077.1"/>
    </source>
</evidence>
<dbReference type="SUPFAM" id="SSF57959">
    <property type="entry name" value="Leucine zipper domain"/>
    <property type="match status" value="1"/>
</dbReference>
<dbReference type="Proteomes" id="UP001239994">
    <property type="component" value="Unassembled WGS sequence"/>
</dbReference>
<comment type="caution">
    <text evidence="3">The sequence shown here is derived from an EMBL/GenBank/DDBJ whole genome shotgun (WGS) entry which is preliminary data.</text>
</comment>
<evidence type="ECO:0000256" key="1">
    <source>
        <dbReference type="SAM" id="MobiDB-lite"/>
    </source>
</evidence>